<dbReference type="OrthoDB" id="9803061at2"/>
<dbReference type="InParanoid" id="A0A212RTC2"/>
<proteinExistence type="inferred from homology"/>
<evidence type="ECO:0000313" key="4">
    <source>
        <dbReference type="Proteomes" id="UP000197025"/>
    </source>
</evidence>
<protein>
    <submittedName>
        <fullName evidence="3">UDP-glucose 4-epimerase</fullName>
    </submittedName>
</protein>
<evidence type="ECO:0000313" key="3">
    <source>
        <dbReference type="EMBL" id="SNB75848.1"/>
    </source>
</evidence>
<dbReference type="Pfam" id="PF01370">
    <property type="entry name" value="Epimerase"/>
    <property type="match status" value="1"/>
</dbReference>
<dbReference type="PRINTS" id="PR01713">
    <property type="entry name" value="NUCEPIMERASE"/>
</dbReference>
<accession>A0A212RTC2</accession>
<feature type="domain" description="NAD-dependent epimerase/dehydratase" evidence="2">
    <location>
        <begin position="3"/>
        <end position="236"/>
    </location>
</feature>
<sequence length="310" mass="34076">MRVFITGGAGFLGSALANRLVREGHTVLVLDDLSAGDPQRLDPRVVFHRGDVRDVPRLWTLLQGVDLVYHLAARVSVPESILYPRIYQDVNVGGTVALLEAMRDAGVRRLVLASSGAVYGDQPVQPVHEDLLPRPRSTYAVTKLAAEHFVLTLGRLWGFEVVVLRIFNAYGPGQPLPVAHAPVTTRFLQQAIEGGTLVIFGDGRQTRDFVYVEDVVEALVAAGRRPDLNGEILNIGSGRETSINELAEMVMRAVGRRVPVVHSPAQDGGVARLCADLRKAEQRLGYRPKVSLEEGLRRMLREDPRFRISG</sequence>
<gene>
    <name evidence="3" type="ORF">SAMN02746019_00020500</name>
</gene>
<dbReference type="RefSeq" id="WP_088572478.1">
    <property type="nucleotide sequence ID" value="NZ_FYEK01000077.1"/>
</dbReference>
<dbReference type="InterPro" id="IPR020904">
    <property type="entry name" value="Sc_DH/Rdtase_CS"/>
</dbReference>
<dbReference type="InterPro" id="IPR001509">
    <property type="entry name" value="Epimerase_deHydtase"/>
</dbReference>
<keyword evidence="4" id="KW-1185">Reference proteome</keyword>
<dbReference type="EMBL" id="FYEK01000077">
    <property type="protein sequence ID" value="SNB75848.1"/>
    <property type="molecule type" value="Genomic_DNA"/>
</dbReference>
<dbReference type="Gene3D" id="3.40.50.720">
    <property type="entry name" value="NAD(P)-binding Rossmann-like Domain"/>
    <property type="match status" value="1"/>
</dbReference>
<dbReference type="SUPFAM" id="SSF51735">
    <property type="entry name" value="NAD(P)-binding Rossmann-fold domains"/>
    <property type="match status" value="1"/>
</dbReference>
<dbReference type="Proteomes" id="UP000197025">
    <property type="component" value="Unassembled WGS sequence"/>
</dbReference>
<dbReference type="FunCoup" id="A0A212RTC2">
    <property type="interactions" value="276"/>
</dbReference>
<dbReference type="PROSITE" id="PS00061">
    <property type="entry name" value="ADH_SHORT"/>
    <property type="match status" value="1"/>
</dbReference>
<reference evidence="4" key="1">
    <citation type="submission" date="2017-06" db="EMBL/GenBank/DDBJ databases">
        <authorList>
            <person name="Varghese N."/>
            <person name="Submissions S."/>
        </authorList>
    </citation>
    <scope>NUCLEOTIDE SEQUENCE [LARGE SCALE GENOMIC DNA]</scope>
    <source>
        <strain evidence="4">JAD2</strain>
    </source>
</reference>
<comment type="similarity">
    <text evidence="1">Belongs to the NAD(P)-dependent epimerase/dehydratase family.</text>
</comment>
<dbReference type="PANTHER" id="PTHR43000">
    <property type="entry name" value="DTDP-D-GLUCOSE 4,6-DEHYDRATASE-RELATED"/>
    <property type="match status" value="1"/>
</dbReference>
<organism evidence="3 4">
    <name type="scientific">Thermoflexus hugenholtzii JAD2</name>
    <dbReference type="NCBI Taxonomy" id="877466"/>
    <lineage>
        <taxon>Bacteria</taxon>
        <taxon>Bacillati</taxon>
        <taxon>Chloroflexota</taxon>
        <taxon>Thermoflexia</taxon>
        <taxon>Thermoflexales</taxon>
        <taxon>Thermoflexaceae</taxon>
        <taxon>Thermoflexus</taxon>
    </lineage>
</organism>
<evidence type="ECO:0000256" key="1">
    <source>
        <dbReference type="ARBA" id="ARBA00007637"/>
    </source>
</evidence>
<dbReference type="InterPro" id="IPR036291">
    <property type="entry name" value="NAD(P)-bd_dom_sf"/>
</dbReference>
<dbReference type="AlphaFoldDB" id="A0A212RTC2"/>
<name>A0A212RTC2_9CHLR</name>
<evidence type="ECO:0000259" key="2">
    <source>
        <dbReference type="Pfam" id="PF01370"/>
    </source>
</evidence>